<dbReference type="EMBL" id="JAATWM020000081">
    <property type="protein sequence ID" value="KAF9869262.1"/>
    <property type="molecule type" value="Genomic_DNA"/>
</dbReference>
<dbReference type="RefSeq" id="XP_038738723.1">
    <property type="nucleotide sequence ID" value="XM_038895974.1"/>
</dbReference>
<dbReference type="AlphaFoldDB" id="A0A9P6HRU4"/>
<keyword evidence="3" id="KW-1185">Reference proteome</keyword>
<sequence>MPPSSRLERLAAILSQATFIPAKASIIEEIFSSTSAPFQKSTNRVFFRFEQRRIPMTCTLFRCPPSASASASPASTPPISPAFLYVDRSDIRSDREASLEHISRRLPNGRSSKPTYRLYSARLAQITPADPSREPYMAGLLIALAQAQRRCLRRDAPTPEGFQVHVLASHIRNHSSITVFSAVIPTATLDKLSLPNWTPRAASNFGVRCTEIPYEPYASFQERLLQAITPQELREPTSSKRSWESDESEDETRKYARPE</sequence>
<evidence type="ECO:0000313" key="3">
    <source>
        <dbReference type="Proteomes" id="UP000781932"/>
    </source>
</evidence>
<feature type="region of interest" description="Disordered" evidence="1">
    <location>
        <begin position="229"/>
        <end position="259"/>
    </location>
</feature>
<accession>A0A9P6HRU4</accession>
<evidence type="ECO:0000256" key="1">
    <source>
        <dbReference type="SAM" id="MobiDB-lite"/>
    </source>
</evidence>
<evidence type="ECO:0000313" key="2">
    <source>
        <dbReference type="EMBL" id="KAF9869262.1"/>
    </source>
</evidence>
<dbReference type="OrthoDB" id="4846517at2759"/>
<dbReference type="GeneID" id="62169048"/>
<name>A0A9P6HRU4_9PEZI</name>
<organism evidence="2 3">
    <name type="scientific">Colletotrichum karsti</name>
    <dbReference type="NCBI Taxonomy" id="1095194"/>
    <lineage>
        <taxon>Eukaryota</taxon>
        <taxon>Fungi</taxon>
        <taxon>Dikarya</taxon>
        <taxon>Ascomycota</taxon>
        <taxon>Pezizomycotina</taxon>
        <taxon>Sordariomycetes</taxon>
        <taxon>Hypocreomycetidae</taxon>
        <taxon>Glomerellales</taxon>
        <taxon>Glomerellaceae</taxon>
        <taxon>Colletotrichum</taxon>
        <taxon>Colletotrichum boninense species complex</taxon>
    </lineage>
</organism>
<gene>
    <name evidence="2" type="ORF">CkaCkLH20_13264</name>
</gene>
<reference evidence="2" key="2">
    <citation type="submission" date="2020-11" db="EMBL/GenBank/DDBJ databases">
        <title>Whole genome sequencing of Colletotrichum sp.</title>
        <authorList>
            <person name="Li H."/>
        </authorList>
    </citation>
    <scope>NUCLEOTIDE SEQUENCE</scope>
    <source>
        <strain evidence="2">CkLH20</strain>
    </source>
</reference>
<feature type="compositionally biased region" description="Basic and acidic residues" evidence="1">
    <location>
        <begin position="232"/>
        <end position="244"/>
    </location>
</feature>
<comment type="caution">
    <text evidence="2">The sequence shown here is derived from an EMBL/GenBank/DDBJ whole genome shotgun (WGS) entry which is preliminary data.</text>
</comment>
<proteinExistence type="predicted"/>
<reference evidence="2" key="1">
    <citation type="submission" date="2020-03" db="EMBL/GenBank/DDBJ databases">
        <authorList>
            <person name="He L."/>
        </authorList>
    </citation>
    <scope>NUCLEOTIDE SEQUENCE</scope>
    <source>
        <strain evidence="2">CkLH20</strain>
    </source>
</reference>
<dbReference type="Proteomes" id="UP000781932">
    <property type="component" value="Unassembled WGS sequence"/>
</dbReference>
<protein>
    <submittedName>
        <fullName evidence="2">Uncharacterized protein</fullName>
    </submittedName>
</protein>